<dbReference type="NCBIfam" id="TIGR01727">
    <property type="entry name" value="oligo_HPY"/>
    <property type="match status" value="1"/>
</dbReference>
<dbReference type="PANTHER" id="PTHR43297:SF13">
    <property type="entry name" value="NICKEL ABC TRANSPORTER, ATP-BINDING PROTEIN"/>
    <property type="match status" value="1"/>
</dbReference>
<dbReference type="EMBL" id="JAWDIQ010000003">
    <property type="protein sequence ID" value="MDY0409860.1"/>
    <property type="molecule type" value="Genomic_DNA"/>
</dbReference>
<evidence type="ECO:0000256" key="7">
    <source>
        <dbReference type="ARBA" id="ARBA00022840"/>
    </source>
</evidence>
<evidence type="ECO:0000256" key="6">
    <source>
        <dbReference type="ARBA" id="ARBA00022741"/>
    </source>
</evidence>
<dbReference type="InterPro" id="IPR003439">
    <property type="entry name" value="ABC_transporter-like_ATP-bd"/>
</dbReference>
<keyword evidence="9" id="KW-0406">Ion transport</keyword>
<accession>A0ABU5CU09</accession>
<proteinExistence type="inferred from homology"/>
<evidence type="ECO:0000256" key="5">
    <source>
        <dbReference type="ARBA" id="ARBA00022596"/>
    </source>
</evidence>
<keyword evidence="10" id="KW-0921">Nickel transport</keyword>
<dbReference type="InterPro" id="IPR027417">
    <property type="entry name" value="P-loop_NTPase"/>
</dbReference>
<dbReference type="GO" id="GO:0005524">
    <property type="term" value="F:ATP binding"/>
    <property type="evidence" value="ECO:0007669"/>
    <property type="project" value="UniProtKB-KW"/>
</dbReference>
<comment type="subcellular location">
    <subcellularLocation>
        <location evidence="1">Membrane</location>
    </subcellularLocation>
</comment>
<feature type="domain" description="ABC transporter" evidence="12">
    <location>
        <begin position="9"/>
        <end position="113"/>
    </location>
</feature>
<keyword evidence="8" id="KW-1278">Translocase</keyword>
<dbReference type="InterPro" id="IPR050388">
    <property type="entry name" value="ABC_Ni/Peptide_Import"/>
</dbReference>
<dbReference type="RefSeq" id="WP_320380715.1">
    <property type="nucleotide sequence ID" value="NZ_JAWDIQ010000003.1"/>
</dbReference>
<keyword evidence="15" id="KW-1185">Reference proteome</keyword>
<evidence type="ECO:0000256" key="2">
    <source>
        <dbReference type="ARBA" id="ARBA00005417"/>
    </source>
</evidence>
<dbReference type="Proteomes" id="UP001275315">
    <property type="component" value="Unassembled WGS sequence"/>
</dbReference>
<keyword evidence="4" id="KW-1003">Cell membrane</keyword>
<dbReference type="PANTHER" id="PTHR43297">
    <property type="entry name" value="OLIGOPEPTIDE TRANSPORT ATP-BINDING PROTEIN APPD"/>
    <property type="match status" value="1"/>
</dbReference>
<evidence type="ECO:0000256" key="4">
    <source>
        <dbReference type="ARBA" id="ARBA00022475"/>
    </source>
</evidence>
<comment type="similarity">
    <text evidence="2">Belongs to the ABC transporter superfamily.</text>
</comment>
<protein>
    <submittedName>
        <fullName evidence="14">ABC transporter ATP-binding protein</fullName>
    </submittedName>
</protein>
<evidence type="ECO:0000259" key="12">
    <source>
        <dbReference type="Pfam" id="PF00005"/>
    </source>
</evidence>
<evidence type="ECO:0000256" key="8">
    <source>
        <dbReference type="ARBA" id="ARBA00022967"/>
    </source>
</evidence>
<dbReference type="Pfam" id="PF08352">
    <property type="entry name" value="oligo_HPY"/>
    <property type="match status" value="1"/>
</dbReference>
<evidence type="ECO:0000256" key="1">
    <source>
        <dbReference type="ARBA" id="ARBA00004370"/>
    </source>
</evidence>
<name>A0ABU5CU09_9BACI</name>
<evidence type="ECO:0000256" key="11">
    <source>
        <dbReference type="ARBA" id="ARBA00023136"/>
    </source>
</evidence>
<keyword evidence="11" id="KW-0472">Membrane</keyword>
<evidence type="ECO:0000313" key="15">
    <source>
        <dbReference type="Proteomes" id="UP001275315"/>
    </source>
</evidence>
<reference evidence="14 15" key="1">
    <citation type="submission" date="2023-10" db="EMBL/GenBank/DDBJ databases">
        <title>Virgibacillus soli CC-YMP-6 genome.</title>
        <authorList>
            <person name="Miliotis G."/>
            <person name="Sengupta P."/>
            <person name="Hameed A."/>
            <person name="Chuvochina M."/>
            <person name="Mcdonagh F."/>
            <person name="Simpson A.C."/>
            <person name="Singh N.K."/>
            <person name="Rekha P.D."/>
            <person name="Raman K."/>
            <person name="Hugenholtz P."/>
            <person name="Venkateswaran K."/>
        </authorList>
    </citation>
    <scope>NUCLEOTIDE SEQUENCE [LARGE SCALE GENOMIC DNA]</scope>
    <source>
        <strain evidence="14 15">CC-YMP-6</strain>
    </source>
</reference>
<comment type="caution">
    <text evidence="14">The sequence shown here is derived from an EMBL/GenBank/DDBJ whole genome shotgun (WGS) entry which is preliminary data.</text>
</comment>
<dbReference type="SUPFAM" id="SSF52540">
    <property type="entry name" value="P-loop containing nucleoside triphosphate hydrolases"/>
    <property type="match status" value="1"/>
</dbReference>
<evidence type="ECO:0000256" key="3">
    <source>
        <dbReference type="ARBA" id="ARBA00022448"/>
    </source>
</evidence>
<evidence type="ECO:0000256" key="10">
    <source>
        <dbReference type="ARBA" id="ARBA00023112"/>
    </source>
</evidence>
<feature type="domain" description="Oligopeptide/dipeptide ABC transporter C-terminal" evidence="13">
    <location>
        <begin position="164"/>
        <end position="226"/>
    </location>
</feature>
<dbReference type="InterPro" id="IPR013563">
    <property type="entry name" value="Oligopep_ABC_C"/>
</dbReference>
<evidence type="ECO:0000259" key="13">
    <source>
        <dbReference type="Pfam" id="PF08352"/>
    </source>
</evidence>
<gene>
    <name evidence="14" type="ORF">RWD45_16355</name>
</gene>
<keyword evidence="5" id="KW-0533">Nickel</keyword>
<keyword evidence="6" id="KW-0547">Nucleotide-binding</keyword>
<organism evidence="14 15">
    <name type="scientific">Paracerasibacillus soli</name>
    <dbReference type="NCBI Taxonomy" id="480284"/>
    <lineage>
        <taxon>Bacteria</taxon>
        <taxon>Bacillati</taxon>
        <taxon>Bacillota</taxon>
        <taxon>Bacilli</taxon>
        <taxon>Bacillales</taxon>
        <taxon>Bacillaceae</taxon>
        <taxon>Paracerasibacillus</taxon>
    </lineage>
</organism>
<dbReference type="Pfam" id="PF00005">
    <property type="entry name" value="ABC_tran"/>
    <property type="match status" value="1"/>
</dbReference>
<keyword evidence="7 14" id="KW-0067">ATP-binding</keyword>
<sequence length="246" mass="27093">MLPKNAILDGTLRYKGEQLTRSRQKRLRGKEISLIPQSVNALDPLMKSGKQVQAVIKEKRKKAVQQDIFQKVGLSPEAGERYPFELSGGMARRVLVTTAMVSGAELVIADEPTPGLDQKAVHETIDYLKQLAIGGKGIMFITHDIDTALQVADEIVVFYAGQTVEIANVEDFSGKGDKLRHPYTKALWNALPQNEFKPLSGSQPFLGEVMNGCVFQKRCPVAMELCTYKQPDLQEASGGAVRCFDA</sequence>
<keyword evidence="3" id="KW-0813">Transport</keyword>
<evidence type="ECO:0000256" key="9">
    <source>
        <dbReference type="ARBA" id="ARBA00023065"/>
    </source>
</evidence>
<evidence type="ECO:0000313" key="14">
    <source>
        <dbReference type="EMBL" id="MDY0409860.1"/>
    </source>
</evidence>
<dbReference type="Gene3D" id="3.40.50.300">
    <property type="entry name" value="P-loop containing nucleotide triphosphate hydrolases"/>
    <property type="match status" value="1"/>
</dbReference>